<keyword evidence="2" id="KW-1185">Reference proteome</keyword>
<gene>
    <name evidence="1" type="ORF">PCAMFM013_S001g000817</name>
</gene>
<sequence>MYIVAVAYELLIGYPSMPPEQSTEQSHPPYRGIVARTRLMQRFAPIT</sequence>
<organism evidence="1 2">
    <name type="scientific">Penicillium camemberti (strain FM 013)</name>
    <dbReference type="NCBI Taxonomy" id="1429867"/>
    <lineage>
        <taxon>Eukaryota</taxon>
        <taxon>Fungi</taxon>
        <taxon>Dikarya</taxon>
        <taxon>Ascomycota</taxon>
        <taxon>Pezizomycotina</taxon>
        <taxon>Eurotiomycetes</taxon>
        <taxon>Eurotiomycetidae</taxon>
        <taxon>Eurotiales</taxon>
        <taxon>Aspergillaceae</taxon>
        <taxon>Penicillium</taxon>
    </lineage>
</organism>
<name>A0A0G4NUW5_PENC3</name>
<protein>
    <submittedName>
        <fullName evidence="1">Str. FM013</fullName>
    </submittedName>
</protein>
<accession>A0A0G4NUW5</accession>
<dbReference type="AlphaFoldDB" id="A0A0G4NUW5"/>
<dbReference type="Proteomes" id="UP000053732">
    <property type="component" value="Unassembled WGS sequence"/>
</dbReference>
<reference evidence="1 2" key="1">
    <citation type="journal article" date="2014" name="Nat. Commun.">
        <title>Multiple recent horizontal transfers of a large genomic region in cheese making fungi.</title>
        <authorList>
            <person name="Cheeseman K."/>
            <person name="Ropars J."/>
            <person name="Renault P."/>
            <person name="Dupont J."/>
            <person name="Gouzy J."/>
            <person name="Branca A."/>
            <person name="Abraham A.L."/>
            <person name="Ceppi M."/>
            <person name="Conseiller E."/>
            <person name="Debuchy R."/>
            <person name="Malagnac F."/>
            <person name="Goarin A."/>
            <person name="Silar P."/>
            <person name="Lacoste S."/>
            <person name="Sallet E."/>
            <person name="Bensimon A."/>
            <person name="Giraud T."/>
            <person name="Brygoo Y."/>
        </authorList>
    </citation>
    <scope>NUCLEOTIDE SEQUENCE [LARGE SCALE GENOMIC DNA]</scope>
    <source>
        <strain evidence="2">FM 013</strain>
    </source>
</reference>
<evidence type="ECO:0000313" key="1">
    <source>
        <dbReference type="EMBL" id="CRL17857.1"/>
    </source>
</evidence>
<dbReference type="EMBL" id="HG793134">
    <property type="protein sequence ID" value="CRL17857.1"/>
    <property type="molecule type" value="Genomic_DNA"/>
</dbReference>
<proteinExistence type="predicted"/>
<evidence type="ECO:0000313" key="2">
    <source>
        <dbReference type="Proteomes" id="UP000053732"/>
    </source>
</evidence>